<dbReference type="SUPFAM" id="SSF50331">
    <property type="entry name" value="MOP-like"/>
    <property type="match status" value="1"/>
</dbReference>
<organism evidence="11 12">
    <name type="scientific">Flexivirga aerilata</name>
    <dbReference type="NCBI Taxonomy" id="1656889"/>
    <lineage>
        <taxon>Bacteria</taxon>
        <taxon>Bacillati</taxon>
        <taxon>Actinomycetota</taxon>
        <taxon>Actinomycetes</taxon>
        <taxon>Micrococcales</taxon>
        <taxon>Dermacoccaceae</taxon>
        <taxon>Flexivirga</taxon>
    </lineage>
</organism>
<evidence type="ECO:0000256" key="4">
    <source>
        <dbReference type="ARBA" id="ARBA00022741"/>
    </source>
</evidence>
<keyword evidence="12" id="KW-1185">Reference proteome</keyword>
<feature type="transmembrane region" description="Helical" evidence="8">
    <location>
        <begin position="130"/>
        <end position="150"/>
    </location>
</feature>
<dbReference type="InterPro" id="IPR000515">
    <property type="entry name" value="MetI-like"/>
</dbReference>
<evidence type="ECO:0000256" key="3">
    <source>
        <dbReference type="ARBA" id="ARBA00022692"/>
    </source>
</evidence>
<dbReference type="CDD" id="cd06261">
    <property type="entry name" value="TM_PBP2"/>
    <property type="match status" value="1"/>
</dbReference>
<evidence type="ECO:0000259" key="10">
    <source>
        <dbReference type="PROSITE" id="PS50928"/>
    </source>
</evidence>
<dbReference type="Gene3D" id="3.40.50.300">
    <property type="entry name" value="P-loop containing nucleotide triphosphate hydrolases"/>
    <property type="match status" value="1"/>
</dbReference>
<dbReference type="PANTHER" id="PTHR42781:SF4">
    <property type="entry name" value="SPERMIDINE_PUTRESCINE IMPORT ATP-BINDING PROTEIN POTA"/>
    <property type="match status" value="1"/>
</dbReference>
<keyword evidence="6 8" id="KW-1133">Transmembrane helix</keyword>
<evidence type="ECO:0000256" key="7">
    <source>
        <dbReference type="ARBA" id="ARBA00023136"/>
    </source>
</evidence>
<dbReference type="Pfam" id="PF00528">
    <property type="entry name" value="BPD_transp_1"/>
    <property type="match status" value="1"/>
</dbReference>
<feature type="domain" description="ABC transmembrane type-1" evidence="10">
    <location>
        <begin position="54"/>
        <end position="250"/>
    </location>
</feature>
<evidence type="ECO:0000313" key="11">
    <source>
        <dbReference type="EMBL" id="NNG38359.1"/>
    </source>
</evidence>
<feature type="transmembrane region" description="Helical" evidence="8">
    <location>
        <begin position="234"/>
        <end position="252"/>
    </location>
</feature>
<dbReference type="GO" id="GO:0043190">
    <property type="term" value="C:ATP-binding cassette (ABC) transporter complex"/>
    <property type="evidence" value="ECO:0007669"/>
    <property type="project" value="InterPro"/>
</dbReference>
<feature type="domain" description="ABC transporter" evidence="9">
    <location>
        <begin position="263"/>
        <end position="501"/>
    </location>
</feature>
<dbReference type="InterPro" id="IPR050093">
    <property type="entry name" value="ABC_SmlMolc_Importer"/>
</dbReference>
<dbReference type="GO" id="GO:0005524">
    <property type="term" value="F:ATP binding"/>
    <property type="evidence" value="ECO:0007669"/>
    <property type="project" value="UniProtKB-KW"/>
</dbReference>
<dbReference type="Pfam" id="PF08402">
    <property type="entry name" value="TOBE_2"/>
    <property type="match status" value="1"/>
</dbReference>
<evidence type="ECO:0000259" key="9">
    <source>
        <dbReference type="PROSITE" id="PS50893"/>
    </source>
</evidence>
<feature type="transmembrane region" description="Helical" evidence="8">
    <location>
        <begin position="192"/>
        <end position="214"/>
    </location>
</feature>
<evidence type="ECO:0000256" key="8">
    <source>
        <dbReference type="RuleBase" id="RU363032"/>
    </source>
</evidence>
<dbReference type="InterPro" id="IPR003439">
    <property type="entry name" value="ABC_transporter-like_ATP-bd"/>
</dbReference>
<name>A0A849AD12_9MICO</name>
<dbReference type="GO" id="GO:0022857">
    <property type="term" value="F:transmembrane transporter activity"/>
    <property type="evidence" value="ECO:0007669"/>
    <property type="project" value="InterPro"/>
</dbReference>
<dbReference type="SUPFAM" id="SSF161098">
    <property type="entry name" value="MetI-like"/>
    <property type="match status" value="1"/>
</dbReference>
<dbReference type="Gene3D" id="1.10.3720.10">
    <property type="entry name" value="MetI-like"/>
    <property type="match status" value="1"/>
</dbReference>
<dbReference type="EMBL" id="JABENB010000001">
    <property type="protein sequence ID" value="NNG38359.1"/>
    <property type="molecule type" value="Genomic_DNA"/>
</dbReference>
<dbReference type="RefSeq" id="WP_171152013.1">
    <property type="nucleotide sequence ID" value="NZ_JABENB010000001.1"/>
</dbReference>
<dbReference type="GO" id="GO:0016887">
    <property type="term" value="F:ATP hydrolysis activity"/>
    <property type="evidence" value="ECO:0007669"/>
    <property type="project" value="InterPro"/>
</dbReference>
<proteinExistence type="inferred from homology"/>
<dbReference type="SMART" id="SM00382">
    <property type="entry name" value="AAA"/>
    <property type="match status" value="1"/>
</dbReference>
<evidence type="ECO:0000256" key="1">
    <source>
        <dbReference type="ARBA" id="ARBA00004141"/>
    </source>
</evidence>
<dbReference type="InterPro" id="IPR035906">
    <property type="entry name" value="MetI-like_sf"/>
</dbReference>
<dbReference type="AlphaFoldDB" id="A0A849AD12"/>
<dbReference type="Proteomes" id="UP000557772">
    <property type="component" value="Unassembled WGS sequence"/>
</dbReference>
<feature type="transmembrane region" description="Helical" evidence="8">
    <location>
        <begin position="92"/>
        <end position="118"/>
    </location>
</feature>
<gene>
    <name evidence="11" type="ORF">HJ588_03595</name>
</gene>
<dbReference type="InterPro" id="IPR017871">
    <property type="entry name" value="ABC_transporter-like_CS"/>
</dbReference>
<dbReference type="PANTHER" id="PTHR42781">
    <property type="entry name" value="SPERMIDINE/PUTRESCINE IMPORT ATP-BINDING PROTEIN POTA"/>
    <property type="match status" value="1"/>
</dbReference>
<keyword evidence="2 8" id="KW-0813">Transport</keyword>
<keyword evidence="7 8" id="KW-0472">Membrane</keyword>
<keyword evidence="3 8" id="KW-0812">Transmembrane</keyword>
<dbReference type="InterPro" id="IPR003593">
    <property type="entry name" value="AAA+_ATPase"/>
</dbReference>
<feature type="transmembrane region" description="Helical" evidence="8">
    <location>
        <begin position="57"/>
        <end position="80"/>
    </location>
</feature>
<dbReference type="InterPro" id="IPR013611">
    <property type="entry name" value="Transp-assoc_OB_typ2"/>
</dbReference>
<keyword evidence="5 11" id="KW-0067">ATP-binding</keyword>
<dbReference type="InterPro" id="IPR008995">
    <property type="entry name" value="Mo/tungstate-bd_C_term_dom"/>
</dbReference>
<sequence length="620" mass="65286">MTGRRARALDARPLGWLGALLALYLAVPLGAFLLRFATTGDDRGFGEPGLWDAARTSAVSATISAAIVLVLGVPLGYWLAHARGPLQRVVGMLVQLPLALPPVMSGIVLIYLVGPYTWLGERFGGRLTDSLAGVIIAQTFVAAPFLVIAARSAFAAVDPELDDIAATLGHRPLARFARVDLRIAAPAIRAGLLLTWLRAIGEYGATVLLAYHPYTLPVFTAVQFQSTGIPSTQAPTAVALGTAAIVLLAAGFRLPRRLRGRMTQAASVPEPTHPPAVAPAALSFDLDTRVGDFHLRMAHQARSSRVAVLGASGAGKSMLLRALAGLLGPDVGTVRCGPDDLSRVPVEQRQLGYVPQRHGLLPDRTAWQQATFGVRADGGVAAWWFETLRLQGLHSRLPDQLSGGQRQRVGLAAALSQTPRLVLLDEPFTALDAPVRQELVTELRRLQRRDALSTVVVTHDPQEAAMLADELLVVADGRIVQSGSVREVFDAPASPQVARLLGIENVLEGVADGGELVAGAVQLPVRTWLPAGTPLTWCVAPQDVLLGTSGVAATVVDVADVGTSVLVDVELEGGPALRARCATNSPAARLAAGAPVSVDFRADSVTVWPQAASALDNALR</sequence>
<evidence type="ECO:0000313" key="12">
    <source>
        <dbReference type="Proteomes" id="UP000557772"/>
    </source>
</evidence>
<comment type="subcellular location">
    <subcellularLocation>
        <location evidence="8">Cell membrane</location>
        <topology evidence="8">Multi-pass membrane protein</topology>
    </subcellularLocation>
    <subcellularLocation>
        <location evidence="1">Membrane</location>
        <topology evidence="1">Multi-pass membrane protein</topology>
    </subcellularLocation>
</comment>
<dbReference type="PROSITE" id="PS00211">
    <property type="entry name" value="ABC_TRANSPORTER_1"/>
    <property type="match status" value="1"/>
</dbReference>
<dbReference type="InterPro" id="IPR027417">
    <property type="entry name" value="P-loop_NTPase"/>
</dbReference>
<feature type="transmembrane region" description="Helical" evidence="8">
    <location>
        <begin position="14"/>
        <end position="37"/>
    </location>
</feature>
<comment type="similarity">
    <text evidence="8">Belongs to the binding-protein-dependent transport system permease family.</text>
</comment>
<comment type="caution">
    <text evidence="11">The sequence shown here is derived from an EMBL/GenBank/DDBJ whole genome shotgun (WGS) entry which is preliminary data.</text>
</comment>
<dbReference type="Pfam" id="PF00005">
    <property type="entry name" value="ABC_tran"/>
    <property type="match status" value="1"/>
</dbReference>
<evidence type="ECO:0000256" key="6">
    <source>
        <dbReference type="ARBA" id="ARBA00022989"/>
    </source>
</evidence>
<dbReference type="SUPFAM" id="SSF52540">
    <property type="entry name" value="P-loop containing nucleoside triphosphate hydrolases"/>
    <property type="match status" value="1"/>
</dbReference>
<keyword evidence="4" id="KW-0547">Nucleotide-binding</keyword>
<dbReference type="PROSITE" id="PS50928">
    <property type="entry name" value="ABC_TM1"/>
    <property type="match status" value="1"/>
</dbReference>
<evidence type="ECO:0000256" key="5">
    <source>
        <dbReference type="ARBA" id="ARBA00022840"/>
    </source>
</evidence>
<reference evidence="11 12" key="1">
    <citation type="submission" date="2020-05" db="EMBL/GenBank/DDBJ databases">
        <title>Flexivirga sp. ID2601S isolated from air conditioner.</title>
        <authorList>
            <person name="Kim D.H."/>
        </authorList>
    </citation>
    <scope>NUCLEOTIDE SEQUENCE [LARGE SCALE GENOMIC DNA]</scope>
    <source>
        <strain evidence="11 12">ID2601S</strain>
    </source>
</reference>
<dbReference type="PROSITE" id="PS50893">
    <property type="entry name" value="ABC_TRANSPORTER_2"/>
    <property type="match status" value="1"/>
</dbReference>
<evidence type="ECO:0000256" key="2">
    <source>
        <dbReference type="ARBA" id="ARBA00022448"/>
    </source>
</evidence>
<accession>A0A849AD12</accession>
<protein>
    <submittedName>
        <fullName evidence="11">ATP-binding cassette domain-containing protein</fullName>
    </submittedName>
</protein>